<gene>
    <name evidence="5" type="ORF">DGYR_LOCUS13221</name>
</gene>
<keyword evidence="6" id="KW-1185">Reference proteome</keyword>
<evidence type="ECO:0000313" key="5">
    <source>
        <dbReference type="EMBL" id="CAD5125926.1"/>
    </source>
</evidence>
<name>A0A7I8WCN0_9ANNE</name>
<feature type="transmembrane region" description="Helical" evidence="4">
    <location>
        <begin position="338"/>
        <end position="362"/>
    </location>
</feature>
<feature type="transmembrane region" description="Helical" evidence="4">
    <location>
        <begin position="140"/>
        <end position="158"/>
    </location>
</feature>
<comment type="caution">
    <text evidence="5">The sequence shown here is derived from an EMBL/GenBank/DDBJ whole genome shotgun (WGS) entry which is preliminary data.</text>
</comment>
<protein>
    <submittedName>
        <fullName evidence="5">DgyrCDS14107</fullName>
    </submittedName>
</protein>
<reference evidence="5 6" key="1">
    <citation type="submission" date="2020-08" db="EMBL/GenBank/DDBJ databases">
        <authorList>
            <person name="Hejnol A."/>
        </authorList>
    </citation>
    <scope>NUCLEOTIDE SEQUENCE [LARGE SCALE GENOMIC DNA]</scope>
</reference>
<dbReference type="Gene3D" id="1.20.1250.20">
    <property type="entry name" value="MFS general substrate transporter like domains"/>
    <property type="match status" value="2"/>
</dbReference>
<evidence type="ECO:0000256" key="3">
    <source>
        <dbReference type="ARBA" id="ARBA00023136"/>
    </source>
</evidence>
<dbReference type="PANTHER" id="PTHR23121">
    <property type="entry name" value="SODIUM-DEPENDENT GLUCOSE TRANSPORTER 1"/>
    <property type="match status" value="1"/>
</dbReference>
<evidence type="ECO:0000313" key="6">
    <source>
        <dbReference type="Proteomes" id="UP000549394"/>
    </source>
</evidence>
<keyword evidence="3 4" id="KW-0472">Membrane</keyword>
<feature type="transmembrane region" description="Helical" evidence="4">
    <location>
        <begin position="403"/>
        <end position="424"/>
    </location>
</feature>
<keyword evidence="1 4" id="KW-0812">Transmembrane</keyword>
<dbReference type="EMBL" id="CAJFCJ010000030">
    <property type="protein sequence ID" value="CAD5125926.1"/>
    <property type="molecule type" value="Genomic_DNA"/>
</dbReference>
<dbReference type="SUPFAM" id="SSF103473">
    <property type="entry name" value="MFS general substrate transporter"/>
    <property type="match status" value="2"/>
</dbReference>
<organism evidence="5 6">
    <name type="scientific">Dimorphilus gyrociliatus</name>
    <dbReference type="NCBI Taxonomy" id="2664684"/>
    <lineage>
        <taxon>Eukaryota</taxon>
        <taxon>Metazoa</taxon>
        <taxon>Spiralia</taxon>
        <taxon>Lophotrochozoa</taxon>
        <taxon>Annelida</taxon>
        <taxon>Polychaeta</taxon>
        <taxon>Polychaeta incertae sedis</taxon>
        <taxon>Dinophilidae</taxon>
        <taxon>Dimorphilus</taxon>
    </lineage>
</organism>
<dbReference type="OrthoDB" id="413079at2759"/>
<evidence type="ECO:0000256" key="1">
    <source>
        <dbReference type="ARBA" id="ARBA00022692"/>
    </source>
</evidence>
<feature type="transmembrane region" description="Helical" evidence="4">
    <location>
        <begin position="374"/>
        <end position="396"/>
    </location>
</feature>
<sequence>MIEEENKQVLDSSSPITYGANYPSKMFENREKRSDNRVDYCRLFKRNWKPTIAYCSVFLSFGISVGFLGPTLLDLSCLTSTTQDLLSWIFFAQLFFTLIGALISGGFSHKINSHVTLTISILCIPILMSLISFCKELWKLALLLAIMGLFMGSIDTLANWKMLQLYQDSVAPFLQAMHCSYGLGAFLCPIIAEPFILNEDCSAIIQNMTIIRRHRNLSTFNHLREGLDKARNRTEVKFAYWILASIQLPVVLMLIYLILTENKVDKANEELSLKVVANANEEEDQEENSQGKEGTFTLGRFIAIFFVAKFTSAYLISSSLFGCCMALLIMTCFRHDHIVLYVGTAIFGLSLSSLTPGCYSLAEKYVDLSSSTTAFLVIMAALGESIFPVILGNLFHRYGPVSLLAFNLANAIIGFFAFLCLWFLGRSSPKTSGYKCFNKYEQHIFLVKT</sequence>
<dbReference type="PANTHER" id="PTHR23121:SF10">
    <property type="entry name" value="MAJOR FACILITATOR SUPERFAMILY DOMAIN-CONTAINING PROTEIN 4A"/>
    <property type="match status" value="1"/>
</dbReference>
<dbReference type="InterPro" id="IPR036259">
    <property type="entry name" value="MFS_trans_sf"/>
</dbReference>
<evidence type="ECO:0000256" key="2">
    <source>
        <dbReference type="ARBA" id="ARBA00022989"/>
    </source>
</evidence>
<accession>A0A7I8WCN0</accession>
<keyword evidence="2 4" id="KW-1133">Transmembrane helix</keyword>
<feature type="transmembrane region" description="Helical" evidence="4">
    <location>
        <begin position="52"/>
        <end position="73"/>
    </location>
</feature>
<feature type="transmembrane region" description="Helical" evidence="4">
    <location>
        <begin position="85"/>
        <end position="103"/>
    </location>
</feature>
<feature type="transmembrane region" description="Helical" evidence="4">
    <location>
        <begin position="115"/>
        <end position="134"/>
    </location>
</feature>
<dbReference type="Proteomes" id="UP000549394">
    <property type="component" value="Unassembled WGS sequence"/>
</dbReference>
<proteinExistence type="predicted"/>
<dbReference type="AlphaFoldDB" id="A0A7I8WCN0"/>
<evidence type="ECO:0000256" key="4">
    <source>
        <dbReference type="SAM" id="Phobius"/>
    </source>
</evidence>
<feature type="transmembrane region" description="Helical" evidence="4">
    <location>
        <begin position="238"/>
        <end position="259"/>
    </location>
</feature>
<feature type="transmembrane region" description="Helical" evidence="4">
    <location>
        <begin position="301"/>
        <end position="329"/>
    </location>
</feature>